<keyword evidence="5" id="KW-1185">Reference proteome</keyword>
<dbReference type="CDD" id="cd11029">
    <property type="entry name" value="CYP107-like"/>
    <property type="match status" value="1"/>
</dbReference>
<dbReference type="AlphaFoldDB" id="A0A7W7R6S5"/>
<evidence type="ECO:0000256" key="2">
    <source>
        <dbReference type="RuleBase" id="RU000461"/>
    </source>
</evidence>
<comment type="similarity">
    <text evidence="1 2">Belongs to the cytochrome P450 family.</text>
</comment>
<dbReference type="EMBL" id="JACHJV010000001">
    <property type="protein sequence ID" value="MBB4926485.1"/>
    <property type="molecule type" value="Genomic_DNA"/>
</dbReference>
<proteinExistence type="inferred from homology"/>
<keyword evidence="2" id="KW-0503">Monooxygenase</keyword>
<keyword evidence="2" id="KW-0479">Metal-binding</keyword>
<dbReference type="SUPFAM" id="SSF48264">
    <property type="entry name" value="Cytochrome P450"/>
    <property type="match status" value="1"/>
</dbReference>
<dbReference type="Pfam" id="PF00067">
    <property type="entry name" value="p450"/>
    <property type="match status" value="2"/>
</dbReference>
<dbReference type="PRINTS" id="PR00385">
    <property type="entry name" value="P450"/>
</dbReference>
<dbReference type="GO" id="GO:0005506">
    <property type="term" value="F:iron ion binding"/>
    <property type="evidence" value="ECO:0007669"/>
    <property type="project" value="InterPro"/>
</dbReference>
<evidence type="ECO:0000256" key="1">
    <source>
        <dbReference type="ARBA" id="ARBA00010617"/>
    </source>
</evidence>
<sequence length="429" mass="46556">MEPDRCPFRIDPSGSDIHGEARRIHQDGPVAQVELPGGVVAWSVSSQRLVKQLLADPKVSKSARQHWSAFVNGEVPADWPLMIWVAVDNMFTAYGPEHRRLRRLVAGAFTNRRTEALRPRVEQITEDLLTALAATPAGTAADLREGYAYPLPIQVICELFGVPAHLHPGLRACVDGFFDTTITPEAAQANVGEVYRILGELVAIKRKEPGDDLTSALIEARDTEEDAGNAGNAQNAKNAENAEGRSRLTEQELLDTLLLVISAGHETTVNLLDNAIHLLLTHPEQLALVRSGQASWNDVIDETLRVQSPVANLPLRYAVEDVQAGDVLIRKGEAIMMAYAAAGRDEAVHGADADTFDLTRAVKDHVAFGHGAHFCLGAPLARLEAVVALPALFERFPDLALAEGELTPMESFISNGHRHLPVVLRPATS</sequence>
<dbReference type="Proteomes" id="UP000540506">
    <property type="component" value="Unassembled WGS sequence"/>
</dbReference>
<evidence type="ECO:0000256" key="3">
    <source>
        <dbReference type="SAM" id="MobiDB-lite"/>
    </source>
</evidence>
<evidence type="ECO:0000313" key="4">
    <source>
        <dbReference type="EMBL" id="MBB4926485.1"/>
    </source>
</evidence>
<reference evidence="4 5" key="1">
    <citation type="submission" date="2020-08" db="EMBL/GenBank/DDBJ databases">
        <title>Sequencing the genomes of 1000 actinobacteria strains.</title>
        <authorList>
            <person name="Klenk H.-P."/>
        </authorList>
    </citation>
    <scope>NUCLEOTIDE SEQUENCE [LARGE SCALE GENOMIC DNA]</scope>
    <source>
        <strain evidence="4 5">DSM 41654</strain>
    </source>
</reference>
<dbReference type="InterPro" id="IPR017972">
    <property type="entry name" value="Cyt_P450_CS"/>
</dbReference>
<dbReference type="Gene3D" id="1.10.630.10">
    <property type="entry name" value="Cytochrome P450"/>
    <property type="match status" value="1"/>
</dbReference>
<dbReference type="PROSITE" id="PS00086">
    <property type="entry name" value="CYTOCHROME_P450"/>
    <property type="match status" value="1"/>
</dbReference>
<dbReference type="PANTHER" id="PTHR46696:SF1">
    <property type="entry name" value="CYTOCHROME P450 YJIB-RELATED"/>
    <property type="match status" value="1"/>
</dbReference>
<name>A0A7W7R6S5_KITKI</name>
<feature type="region of interest" description="Disordered" evidence="3">
    <location>
        <begin position="223"/>
        <end position="245"/>
    </location>
</feature>
<dbReference type="InterPro" id="IPR036396">
    <property type="entry name" value="Cyt_P450_sf"/>
</dbReference>
<dbReference type="InterPro" id="IPR002397">
    <property type="entry name" value="Cyt_P450_B"/>
</dbReference>
<keyword evidence="2" id="KW-0560">Oxidoreductase</keyword>
<dbReference type="PRINTS" id="PR00359">
    <property type="entry name" value="BP450"/>
</dbReference>
<comment type="caution">
    <text evidence="4">The sequence shown here is derived from an EMBL/GenBank/DDBJ whole genome shotgun (WGS) entry which is preliminary data.</text>
</comment>
<accession>A0A7W7R6S5</accession>
<dbReference type="GO" id="GO:0004497">
    <property type="term" value="F:monooxygenase activity"/>
    <property type="evidence" value="ECO:0007669"/>
    <property type="project" value="UniProtKB-KW"/>
</dbReference>
<dbReference type="GO" id="GO:0016705">
    <property type="term" value="F:oxidoreductase activity, acting on paired donors, with incorporation or reduction of molecular oxygen"/>
    <property type="evidence" value="ECO:0007669"/>
    <property type="project" value="InterPro"/>
</dbReference>
<keyword evidence="2" id="KW-0408">Iron</keyword>
<dbReference type="InterPro" id="IPR001128">
    <property type="entry name" value="Cyt_P450"/>
</dbReference>
<dbReference type="PANTHER" id="PTHR46696">
    <property type="entry name" value="P450, PUTATIVE (EUROFUNG)-RELATED"/>
    <property type="match status" value="1"/>
</dbReference>
<feature type="compositionally biased region" description="Low complexity" evidence="3">
    <location>
        <begin position="228"/>
        <end position="239"/>
    </location>
</feature>
<dbReference type="GO" id="GO:0020037">
    <property type="term" value="F:heme binding"/>
    <property type="evidence" value="ECO:0007669"/>
    <property type="project" value="InterPro"/>
</dbReference>
<protein>
    <submittedName>
        <fullName evidence="4">Cytochrome P450</fullName>
    </submittedName>
</protein>
<keyword evidence="2" id="KW-0349">Heme</keyword>
<evidence type="ECO:0000313" key="5">
    <source>
        <dbReference type="Proteomes" id="UP000540506"/>
    </source>
</evidence>
<gene>
    <name evidence="4" type="ORF">FHR34_005478</name>
</gene>
<organism evidence="4 5">
    <name type="scientific">Kitasatospora kifunensis</name>
    <name type="common">Streptomyces kifunensis</name>
    <dbReference type="NCBI Taxonomy" id="58351"/>
    <lineage>
        <taxon>Bacteria</taxon>
        <taxon>Bacillati</taxon>
        <taxon>Actinomycetota</taxon>
        <taxon>Actinomycetes</taxon>
        <taxon>Kitasatosporales</taxon>
        <taxon>Streptomycetaceae</taxon>
        <taxon>Kitasatospora</taxon>
    </lineage>
</organism>